<keyword evidence="2" id="KW-1185">Reference proteome</keyword>
<reference evidence="1 2" key="1">
    <citation type="journal article" date="2016" name="Mol. Biol. Evol.">
        <title>Comparative Genomics of Early-Diverging Mushroom-Forming Fungi Provides Insights into the Origins of Lignocellulose Decay Capabilities.</title>
        <authorList>
            <person name="Nagy L.G."/>
            <person name="Riley R."/>
            <person name="Tritt A."/>
            <person name="Adam C."/>
            <person name="Daum C."/>
            <person name="Floudas D."/>
            <person name="Sun H."/>
            <person name="Yadav J.S."/>
            <person name="Pangilinan J."/>
            <person name="Larsson K.H."/>
            <person name="Matsuura K."/>
            <person name="Barry K."/>
            <person name="Labutti K."/>
            <person name="Kuo R."/>
            <person name="Ohm R.A."/>
            <person name="Bhattacharya S.S."/>
            <person name="Shirouzu T."/>
            <person name="Yoshinaga Y."/>
            <person name="Martin F.M."/>
            <person name="Grigoriev I.V."/>
            <person name="Hibbett D.S."/>
        </authorList>
    </citation>
    <scope>NUCLEOTIDE SEQUENCE [LARGE SCALE GENOMIC DNA]</scope>
    <source>
        <strain evidence="1 2">HHB12029</strain>
    </source>
</reference>
<proteinExistence type="predicted"/>
<dbReference type="Proteomes" id="UP000077266">
    <property type="component" value="Unassembled WGS sequence"/>
</dbReference>
<dbReference type="AlphaFoldDB" id="A0A165JYE3"/>
<dbReference type="EMBL" id="KV425955">
    <property type="protein sequence ID" value="KZV95522.1"/>
    <property type="molecule type" value="Genomic_DNA"/>
</dbReference>
<accession>A0A165JYE3</accession>
<name>A0A165JYE3_EXIGL</name>
<sequence length="95" mass="10695">MRGNNDLFLSGDIHFFHPLPTVPFLSGTNFLVDKIHAAASSGTTVDAEDIIWLEGKHHLYEPDLVRKRAGKKVAKRACERYRVLAPCFMAMGYSF</sequence>
<gene>
    <name evidence="1" type="ORF">EXIGLDRAFT_735083</name>
</gene>
<evidence type="ECO:0000313" key="1">
    <source>
        <dbReference type="EMBL" id="KZV95522.1"/>
    </source>
</evidence>
<protein>
    <submittedName>
        <fullName evidence="1">Uncharacterized protein</fullName>
    </submittedName>
</protein>
<organism evidence="1 2">
    <name type="scientific">Exidia glandulosa HHB12029</name>
    <dbReference type="NCBI Taxonomy" id="1314781"/>
    <lineage>
        <taxon>Eukaryota</taxon>
        <taxon>Fungi</taxon>
        <taxon>Dikarya</taxon>
        <taxon>Basidiomycota</taxon>
        <taxon>Agaricomycotina</taxon>
        <taxon>Agaricomycetes</taxon>
        <taxon>Auriculariales</taxon>
        <taxon>Exidiaceae</taxon>
        <taxon>Exidia</taxon>
    </lineage>
</organism>
<dbReference type="InParanoid" id="A0A165JYE3"/>
<evidence type="ECO:0000313" key="2">
    <source>
        <dbReference type="Proteomes" id="UP000077266"/>
    </source>
</evidence>